<dbReference type="AlphaFoldDB" id="A0A177TAG0"/>
<gene>
    <name evidence="1" type="ORF">A4X13_0g8502</name>
</gene>
<evidence type="ECO:0000313" key="2">
    <source>
        <dbReference type="Proteomes" id="UP000077521"/>
    </source>
</evidence>
<dbReference type="SUPFAM" id="SSF56672">
    <property type="entry name" value="DNA/RNA polymerases"/>
    <property type="match status" value="1"/>
</dbReference>
<protein>
    <recommendedName>
        <fullName evidence="3">Reverse transcriptase domain-containing protein</fullName>
    </recommendedName>
</protein>
<name>A0A177TAG0_9BASI</name>
<evidence type="ECO:0000313" key="1">
    <source>
        <dbReference type="EMBL" id="KAE8238456.1"/>
    </source>
</evidence>
<sequence>MIELFQPDSLEVNTDPLHDLVPPQYHDLLDAFSKAKTDRLLPHRPHDDAIELEPSTKPPFGPLYSLSDPELKALRTWLDENLAKGLIRPSTSAAGASILFAKKKDGCLRLCVDYRSSTVIRATIKNRLPLPLHCSTPVTFGYTTRTVEPPALNDRFQLPHLPERP</sequence>
<reference evidence="1" key="2">
    <citation type="journal article" date="2019" name="IMA Fungus">
        <title>Genome sequencing and comparison of five Tilletia species to identify candidate genes for the detection of regulated species infecting wheat.</title>
        <authorList>
            <person name="Nguyen H.D.T."/>
            <person name="Sultana T."/>
            <person name="Kesanakurti P."/>
            <person name="Hambleton S."/>
        </authorList>
    </citation>
    <scope>NUCLEOTIDE SEQUENCE</scope>
    <source>
        <strain evidence="1">DAOMC 236416</strain>
    </source>
</reference>
<dbReference type="InterPro" id="IPR032567">
    <property type="entry name" value="RTL1-rel"/>
</dbReference>
<dbReference type="InterPro" id="IPR043502">
    <property type="entry name" value="DNA/RNA_pol_sf"/>
</dbReference>
<organism evidence="1 2">
    <name type="scientific">Tilletia indica</name>
    <dbReference type="NCBI Taxonomy" id="43049"/>
    <lineage>
        <taxon>Eukaryota</taxon>
        <taxon>Fungi</taxon>
        <taxon>Dikarya</taxon>
        <taxon>Basidiomycota</taxon>
        <taxon>Ustilaginomycotina</taxon>
        <taxon>Exobasidiomycetes</taxon>
        <taxon>Tilletiales</taxon>
        <taxon>Tilletiaceae</taxon>
        <taxon>Tilletia</taxon>
    </lineage>
</organism>
<proteinExistence type="predicted"/>
<dbReference type="Gene3D" id="3.10.10.10">
    <property type="entry name" value="HIV Type 1 Reverse Transcriptase, subunit A, domain 1"/>
    <property type="match status" value="1"/>
</dbReference>
<accession>A0A177TAG0</accession>
<evidence type="ECO:0008006" key="3">
    <source>
        <dbReference type="Google" id="ProtNLM"/>
    </source>
</evidence>
<dbReference type="Proteomes" id="UP000077521">
    <property type="component" value="Unassembled WGS sequence"/>
</dbReference>
<comment type="caution">
    <text evidence="1">The sequence shown here is derived from an EMBL/GenBank/DDBJ whole genome shotgun (WGS) entry which is preliminary data.</text>
</comment>
<dbReference type="EMBL" id="LWDF02001520">
    <property type="protein sequence ID" value="KAE8238456.1"/>
    <property type="molecule type" value="Genomic_DNA"/>
</dbReference>
<keyword evidence="2" id="KW-1185">Reference proteome</keyword>
<dbReference type="PANTHER" id="PTHR15503">
    <property type="entry name" value="LDOC1 RELATED"/>
    <property type="match status" value="1"/>
</dbReference>
<reference evidence="1" key="1">
    <citation type="submission" date="2016-04" db="EMBL/GenBank/DDBJ databases">
        <authorList>
            <person name="Nguyen H.D."/>
            <person name="Samba Siva P."/>
            <person name="Cullis J."/>
            <person name="Levesque C.A."/>
            <person name="Hambleton S."/>
        </authorList>
    </citation>
    <scope>NUCLEOTIDE SEQUENCE</scope>
    <source>
        <strain evidence="1">DAOMC 236416</strain>
    </source>
</reference>
<dbReference type="PANTHER" id="PTHR15503:SF22">
    <property type="entry name" value="TRANSPOSON TY3-I GAG POLYPROTEIN"/>
    <property type="match status" value="1"/>
</dbReference>